<dbReference type="PANTHER" id="PTHR34823">
    <property type="entry name" value="GLCNAC-BINDING PROTEIN A"/>
    <property type="match status" value="1"/>
</dbReference>
<dbReference type="PANTHER" id="PTHR34823:SF1">
    <property type="entry name" value="CHITIN-BINDING TYPE-4 DOMAIN-CONTAINING PROTEIN"/>
    <property type="match status" value="1"/>
</dbReference>
<dbReference type="Proteomes" id="UP000307164">
    <property type="component" value="Unassembled WGS sequence"/>
</dbReference>
<dbReference type="Gene3D" id="3.30.70.2150">
    <property type="match status" value="1"/>
</dbReference>
<dbReference type="EMBL" id="PNBW01000009">
    <property type="protein sequence ID" value="TMO78655.1"/>
    <property type="molecule type" value="Genomic_DNA"/>
</dbReference>
<sequence>MSDKHELAQWKQIGMLSQMRQLHIGDVVSARFFTETGEVSALQVNTKIIYHSQKDSHAWRAELANAINVHVPLVKVGCYSTQGWVFGSGAQPVMAHINSGITYFKLEFKCKIQPKKSVDRRPEYDHVFPLAQHSYRQGTRVWHAPSKRCYRCKPWPFTEYCRNSSPQFEPDGGALWQVAWEVM</sequence>
<evidence type="ECO:0000313" key="4">
    <source>
        <dbReference type="Proteomes" id="UP000307164"/>
    </source>
</evidence>
<dbReference type="EMBL" id="PNBX01000025">
    <property type="protein sequence ID" value="TMO69022.1"/>
    <property type="molecule type" value="Genomic_DNA"/>
</dbReference>
<reference evidence="2" key="3">
    <citation type="submission" date="2019-09" db="EMBL/GenBank/DDBJ databases">
        <title>Co-occurence of chitin degradation, pigmentation and bioactivity in marine Pseudoalteromonas.</title>
        <authorList>
            <person name="Sonnenschein E.C."/>
            <person name="Bech P.K."/>
        </authorList>
    </citation>
    <scope>NUCLEOTIDE SEQUENCE</scope>
    <source>
        <strain evidence="2">S3790</strain>
        <strain evidence="3 4">S3895</strain>
    </source>
</reference>
<evidence type="ECO:0000259" key="1">
    <source>
        <dbReference type="Pfam" id="PF18416"/>
    </source>
</evidence>
<proteinExistence type="predicted"/>
<keyword evidence="4" id="KW-1185">Reference proteome</keyword>
<feature type="domain" description="N-acetylglucosamine binding protein A" evidence="1">
    <location>
        <begin position="10"/>
        <end position="102"/>
    </location>
</feature>
<evidence type="ECO:0000313" key="2">
    <source>
        <dbReference type="EMBL" id="TMO69022.1"/>
    </source>
</evidence>
<name>A0A5S3VAN5_9GAMM</name>
<dbReference type="RefSeq" id="WP_138591165.1">
    <property type="nucleotide sequence ID" value="NZ_PNBW01000009.1"/>
</dbReference>
<evidence type="ECO:0000313" key="5">
    <source>
        <dbReference type="Proteomes" id="UP000307217"/>
    </source>
</evidence>
<dbReference type="InterPro" id="IPR051024">
    <property type="entry name" value="GlcNAc_Chitin_IntDeg"/>
</dbReference>
<organism evidence="2 5">
    <name type="scientific">Pseudoalteromonas aurantia</name>
    <dbReference type="NCBI Taxonomy" id="43654"/>
    <lineage>
        <taxon>Bacteria</taxon>
        <taxon>Pseudomonadati</taxon>
        <taxon>Pseudomonadota</taxon>
        <taxon>Gammaproteobacteria</taxon>
        <taxon>Alteromonadales</taxon>
        <taxon>Pseudoalteromonadaceae</taxon>
        <taxon>Pseudoalteromonas</taxon>
    </lineage>
</organism>
<dbReference type="OrthoDB" id="3675244at2"/>
<reference evidence="2 5" key="1">
    <citation type="submission" date="2018-01" db="EMBL/GenBank/DDBJ databases">
        <authorList>
            <person name="Paulsen S."/>
            <person name="Gram L.K."/>
        </authorList>
    </citation>
    <scope>NUCLEOTIDE SEQUENCE [LARGE SCALE GENOMIC DNA]</scope>
    <source>
        <strain evidence="2 5">S3790</strain>
        <strain evidence="3">S3895</strain>
    </source>
</reference>
<dbReference type="Pfam" id="PF18416">
    <property type="entry name" value="GbpA_2"/>
    <property type="match status" value="1"/>
</dbReference>
<dbReference type="InterPro" id="IPR041029">
    <property type="entry name" value="GbpA_2"/>
</dbReference>
<dbReference type="Proteomes" id="UP000307217">
    <property type="component" value="Unassembled WGS sequence"/>
</dbReference>
<evidence type="ECO:0000313" key="3">
    <source>
        <dbReference type="EMBL" id="TMO78655.1"/>
    </source>
</evidence>
<gene>
    <name evidence="2" type="ORF">CWC19_06750</name>
    <name evidence="3" type="ORF">CWC20_01310</name>
</gene>
<comment type="caution">
    <text evidence="2">The sequence shown here is derived from an EMBL/GenBank/DDBJ whole genome shotgun (WGS) entry which is preliminary data.</text>
</comment>
<dbReference type="AlphaFoldDB" id="A0A5S3VAN5"/>
<protein>
    <recommendedName>
        <fullName evidence="1">N-acetylglucosamine binding protein A domain-containing protein</fullName>
    </recommendedName>
</protein>
<reference evidence="5" key="2">
    <citation type="submission" date="2019-06" db="EMBL/GenBank/DDBJ databases">
        <title>Co-occurence of chitin degradation, pigmentation and bioactivity in marine Pseudoalteromonas.</title>
        <authorList>
            <person name="Sonnenschein E.C."/>
            <person name="Bech P.K."/>
        </authorList>
    </citation>
    <scope>NUCLEOTIDE SEQUENCE [LARGE SCALE GENOMIC DNA]</scope>
    <source>
        <strain evidence="5">S3790</strain>
    </source>
</reference>
<accession>A0A5S3VAN5</accession>